<dbReference type="Pfam" id="PF03061">
    <property type="entry name" value="4HBT"/>
    <property type="match status" value="1"/>
</dbReference>
<dbReference type="STRING" id="1797.RMCT_1229"/>
<name>A0A117ILV1_MYCTH</name>
<evidence type="ECO:0000259" key="2">
    <source>
        <dbReference type="Pfam" id="PF03061"/>
    </source>
</evidence>
<evidence type="ECO:0000313" key="4">
    <source>
        <dbReference type="Proteomes" id="UP000069654"/>
    </source>
</evidence>
<dbReference type="AlphaFoldDB" id="A0A117ILV1"/>
<dbReference type="InterPro" id="IPR003736">
    <property type="entry name" value="PAAI_dom"/>
</dbReference>
<dbReference type="Gene3D" id="3.10.129.10">
    <property type="entry name" value="Hotdog Thioesterase"/>
    <property type="match status" value="1"/>
</dbReference>
<gene>
    <name evidence="3" type="ORF">RMCT_1229</name>
</gene>
<evidence type="ECO:0000313" key="3">
    <source>
        <dbReference type="EMBL" id="GAT14258.1"/>
    </source>
</evidence>
<reference evidence="4" key="2">
    <citation type="submission" date="2016-02" db="EMBL/GenBank/DDBJ databases">
        <title>Draft genome sequence of five rapidly growing Mycobacterium species.</title>
        <authorList>
            <person name="Katahira K."/>
            <person name="Gotou Y."/>
            <person name="Iida K."/>
            <person name="Ogura Y."/>
            <person name="Hayashi T."/>
        </authorList>
    </citation>
    <scope>NUCLEOTIDE SEQUENCE [LARGE SCALE GENOMIC DNA]</scope>
    <source>
        <strain evidence="4">JCM6362</strain>
    </source>
</reference>
<dbReference type="InterPro" id="IPR006683">
    <property type="entry name" value="Thioestr_dom"/>
</dbReference>
<organism evidence="3 4">
    <name type="scientific">Mycolicibacterium thermoresistibile</name>
    <name type="common">Mycobacterium thermoresistibile</name>
    <dbReference type="NCBI Taxonomy" id="1797"/>
    <lineage>
        <taxon>Bacteria</taxon>
        <taxon>Bacillati</taxon>
        <taxon>Actinomycetota</taxon>
        <taxon>Actinomycetes</taxon>
        <taxon>Mycobacteriales</taxon>
        <taxon>Mycobacteriaceae</taxon>
        <taxon>Mycolicibacterium</taxon>
    </lineage>
</organism>
<dbReference type="RefSeq" id="WP_003927830.1">
    <property type="nucleotide sequence ID" value="NZ_BCTB01000006.1"/>
</dbReference>
<protein>
    <recommendedName>
        <fullName evidence="2">Thioesterase domain-containing protein</fullName>
    </recommendedName>
</protein>
<feature type="domain" description="Thioesterase" evidence="2">
    <location>
        <begin position="183"/>
        <end position="258"/>
    </location>
</feature>
<dbReference type="Proteomes" id="UP000069654">
    <property type="component" value="Unassembled WGS sequence"/>
</dbReference>
<reference evidence="3 4" key="1">
    <citation type="journal article" date="2016" name="Genome Announc.">
        <title>Draft Genome Sequences of Five Rapidly Growing Mycobacterium Species, M. thermoresistibile, M. fortuitum subsp. acetamidolyticum, M. canariasense, M. brisbanense, and M. novocastrense.</title>
        <authorList>
            <person name="Katahira K."/>
            <person name="Ogura Y."/>
            <person name="Gotoh Y."/>
            <person name="Hayashi T."/>
        </authorList>
    </citation>
    <scope>NUCLEOTIDE SEQUENCE [LARGE SCALE GENOMIC DNA]</scope>
    <source>
        <strain evidence="3 4">JCM6362</strain>
    </source>
</reference>
<evidence type="ECO:0000256" key="1">
    <source>
        <dbReference type="ARBA" id="ARBA00022801"/>
    </source>
</evidence>
<dbReference type="CDD" id="cd03443">
    <property type="entry name" value="PaaI_thioesterase"/>
    <property type="match status" value="1"/>
</dbReference>
<accession>A0A117ILV1</accession>
<dbReference type="InterPro" id="IPR029069">
    <property type="entry name" value="HotDog_dom_sf"/>
</dbReference>
<dbReference type="SUPFAM" id="SSF54637">
    <property type="entry name" value="Thioesterase/thiol ester dehydrase-isomerase"/>
    <property type="match status" value="1"/>
</dbReference>
<keyword evidence="1" id="KW-0378">Hydrolase</keyword>
<dbReference type="OMA" id="PLDWIGG"/>
<dbReference type="EMBL" id="BCTB01000006">
    <property type="protein sequence ID" value="GAT14258.1"/>
    <property type="molecule type" value="Genomic_DNA"/>
</dbReference>
<dbReference type="OrthoDB" id="4698424at2"/>
<dbReference type="GO" id="GO:0016289">
    <property type="term" value="F:acyl-CoA hydrolase activity"/>
    <property type="evidence" value="ECO:0007669"/>
    <property type="project" value="UniProtKB-ARBA"/>
</dbReference>
<dbReference type="NCBIfam" id="TIGR00369">
    <property type="entry name" value="unchar_dom_1"/>
    <property type="match status" value="1"/>
</dbReference>
<proteinExistence type="predicted"/>
<sequence length="267" mass="28165">MPHPPNTPLGRFGVDTVTVDPARCVGSIPAGGVVNPLTGTPTLAVLAMLVDHIGGVVNHIRRGPSEWTVTSELVLELTPDAVDRVAEAPDEPVFATGRPFGPRTGTALSRCDLTHRDQLVGTATVRSFYIDAPDEHVPYPAATEDTTRPTDLAEMMAVRVGTAEGGAQLLHQLPDPVLNNTLGIVHGGVSAAALELVGAAAVNAGRTDELLQTASLRINFLRPLRTGPDSHYRGAARRVGRRSALSEAEAVDTDGRVAIMARLTAYR</sequence>
<comment type="caution">
    <text evidence="3">The sequence shown here is derived from an EMBL/GenBank/DDBJ whole genome shotgun (WGS) entry which is preliminary data.</text>
</comment>